<feature type="domain" description="Peptidase S1" evidence="7">
    <location>
        <begin position="32"/>
        <end position="258"/>
    </location>
</feature>
<keyword evidence="1 6" id="KW-0645">Protease</keyword>
<sequence length="264" mass="29280">TMHALREFLLIHALTCLMQHGKISKSALGSEIIKGKIAKEKAMQYMASVQNNNLHKCGGFLVSEDFVMTAAHCADKNPTSVVLGTHNLTKVDKKMRYGIQKMCKHPSFKSGSFANDIMLLKLSRKVRLGNEKTIKLIQLPIQKINLKENKMCSVAGWGATETKGKNSNELQVVSVPIINMKKCQKLWDNRALKNVICAGGYNTKNGICQGDSGGPLVCNKLPLGIVSFNNNNSCNYPNIPNVYTDVSKFLPWIKDILKKKKCKV</sequence>
<reference evidence="8" key="1">
    <citation type="submission" date="2025-08" db="UniProtKB">
        <authorList>
            <consortium name="Ensembl"/>
        </authorList>
    </citation>
    <scope>IDENTIFICATION</scope>
</reference>
<evidence type="ECO:0000256" key="2">
    <source>
        <dbReference type="ARBA" id="ARBA00022729"/>
    </source>
</evidence>
<dbReference type="OMA" id="HCRFENP"/>
<dbReference type="Pfam" id="PF00089">
    <property type="entry name" value="Trypsin"/>
    <property type="match status" value="1"/>
</dbReference>
<dbReference type="PRINTS" id="PR00722">
    <property type="entry name" value="CHYMOTRYPSIN"/>
</dbReference>
<dbReference type="Gene3D" id="2.40.10.10">
    <property type="entry name" value="Trypsin-like serine proteases"/>
    <property type="match status" value="1"/>
</dbReference>
<dbReference type="AlphaFoldDB" id="A0A3Q0S6V0"/>
<dbReference type="GeneTree" id="ENSGT00910000144271"/>
<keyword evidence="3 6" id="KW-0378">Hydrolase</keyword>
<dbReference type="SMART" id="SM00020">
    <property type="entry name" value="Tryp_SPc"/>
    <property type="match status" value="1"/>
</dbReference>
<dbReference type="Ensembl" id="ENSACIT00000021092.1">
    <property type="protein sequence ID" value="ENSACIP00000020554.1"/>
    <property type="gene ID" value="ENSACIG00000015920.1"/>
</dbReference>
<dbReference type="PROSITE" id="PS50240">
    <property type="entry name" value="TRYPSIN_DOM"/>
    <property type="match status" value="1"/>
</dbReference>
<dbReference type="InterPro" id="IPR018114">
    <property type="entry name" value="TRYPSIN_HIS"/>
</dbReference>
<evidence type="ECO:0000256" key="3">
    <source>
        <dbReference type="ARBA" id="ARBA00022801"/>
    </source>
</evidence>
<reference evidence="8" key="2">
    <citation type="submission" date="2025-09" db="UniProtKB">
        <authorList>
            <consortium name="Ensembl"/>
        </authorList>
    </citation>
    <scope>IDENTIFICATION</scope>
</reference>
<evidence type="ECO:0000313" key="9">
    <source>
        <dbReference type="Proteomes" id="UP000261340"/>
    </source>
</evidence>
<evidence type="ECO:0000259" key="7">
    <source>
        <dbReference type="PROSITE" id="PS50240"/>
    </source>
</evidence>
<dbReference type="FunFam" id="2.40.10.10:FF:000120">
    <property type="entry name" value="Putative serine protease"/>
    <property type="match status" value="1"/>
</dbReference>
<dbReference type="GO" id="GO:0004252">
    <property type="term" value="F:serine-type endopeptidase activity"/>
    <property type="evidence" value="ECO:0007669"/>
    <property type="project" value="InterPro"/>
</dbReference>
<keyword evidence="4 6" id="KW-0720">Serine protease</keyword>
<proteinExistence type="predicted"/>
<dbReference type="PROSITE" id="PS00134">
    <property type="entry name" value="TRYPSIN_HIS"/>
    <property type="match status" value="1"/>
</dbReference>
<evidence type="ECO:0000256" key="4">
    <source>
        <dbReference type="ARBA" id="ARBA00022825"/>
    </source>
</evidence>
<name>A0A3Q0S6V0_AMPCI</name>
<dbReference type="CDD" id="cd00190">
    <property type="entry name" value="Tryp_SPc"/>
    <property type="match status" value="1"/>
</dbReference>
<dbReference type="InterPro" id="IPR033116">
    <property type="entry name" value="TRYPSIN_SER"/>
</dbReference>
<dbReference type="GO" id="GO:0006508">
    <property type="term" value="P:proteolysis"/>
    <property type="evidence" value="ECO:0007669"/>
    <property type="project" value="UniProtKB-KW"/>
</dbReference>
<dbReference type="InterPro" id="IPR009003">
    <property type="entry name" value="Peptidase_S1_PA"/>
</dbReference>
<keyword evidence="5" id="KW-1015">Disulfide bond</keyword>
<protein>
    <recommendedName>
        <fullName evidence="7">Peptidase S1 domain-containing protein</fullName>
    </recommendedName>
</protein>
<keyword evidence="2" id="KW-0732">Signal</keyword>
<evidence type="ECO:0000256" key="1">
    <source>
        <dbReference type="ARBA" id="ARBA00022670"/>
    </source>
</evidence>
<evidence type="ECO:0000313" key="8">
    <source>
        <dbReference type="Ensembl" id="ENSACIP00000020554.1"/>
    </source>
</evidence>
<keyword evidence="9" id="KW-1185">Reference proteome</keyword>
<evidence type="ECO:0000256" key="6">
    <source>
        <dbReference type="RuleBase" id="RU363034"/>
    </source>
</evidence>
<dbReference type="PROSITE" id="PS00135">
    <property type="entry name" value="TRYPSIN_SER"/>
    <property type="match status" value="1"/>
</dbReference>
<dbReference type="Proteomes" id="UP000261340">
    <property type="component" value="Unplaced"/>
</dbReference>
<accession>A0A3Q0S6V0</accession>
<organism evidence="8 9">
    <name type="scientific">Amphilophus citrinellus</name>
    <name type="common">Midas cichlid</name>
    <name type="synonym">Cichlasoma citrinellum</name>
    <dbReference type="NCBI Taxonomy" id="61819"/>
    <lineage>
        <taxon>Eukaryota</taxon>
        <taxon>Metazoa</taxon>
        <taxon>Chordata</taxon>
        <taxon>Craniata</taxon>
        <taxon>Vertebrata</taxon>
        <taxon>Euteleostomi</taxon>
        <taxon>Actinopterygii</taxon>
        <taxon>Neopterygii</taxon>
        <taxon>Teleostei</taxon>
        <taxon>Neoteleostei</taxon>
        <taxon>Acanthomorphata</taxon>
        <taxon>Ovalentaria</taxon>
        <taxon>Cichlomorphae</taxon>
        <taxon>Cichliformes</taxon>
        <taxon>Cichlidae</taxon>
        <taxon>New World cichlids</taxon>
        <taxon>Cichlasomatinae</taxon>
        <taxon>Heroini</taxon>
        <taxon>Amphilophus</taxon>
    </lineage>
</organism>
<dbReference type="SUPFAM" id="SSF50494">
    <property type="entry name" value="Trypsin-like serine proteases"/>
    <property type="match status" value="1"/>
</dbReference>
<dbReference type="InterPro" id="IPR001254">
    <property type="entry name" value="Trypsin_dom"/>
</dbReference>
<dbReference type="PANTHER" id="PTHR24271">
    <property type="entry name" value="KALLIKREIN-RELATED"/>
    <property type="match status" value="1"/>
</dbReference>
<evidence type="ECO:0000256" key="5">
    <source>
        <dbReference type="ARBA" id="ARBA00023157"/>
    </source>
</evidence>
<dbReference type="PANTHER" id="PTHR24271:SF87">
    <property type="entry name" value="ARGININE ESTERASE-LIKE-RELATED"/>
    <property type="match status" value="1"/>
</dbReference>
<dbReference type="InterPro" id="IPR043504">
    <property type="entry name" value="Peptidase_S1_PA_chymotrypsin"/>
</dbReference>
<dbReference type="STRING" id="61819.ENSACIP00000020554"/>
<dbReference type="InterPro" id="IPR001314">
    <property type="entry name" value="Peptidase_S1A"/>
</dbReference>